<evidence type="ECO:0000259" key="5">
    <source>
        <dbReference type="PROSITE" id="PS50888"/>
    </source>
</evidence>
<feature type="compositionally biased region" description="Basic and acidic residues" evidence="4">
    <location>
        <begin position="195"/>
        <end position="208"/>
    </location>
</feature>
<dbReference type="Gene3D" id="4.10.280.10">
    <property type="entry name" value="Helix-loop-helix DNA-binding domain"/>
    <property type="match status" value="1"/>
</dbReference>
<sequence>MELQGKKATHDFLSLYSSDSSFQLQDARPSSQGFFLKTRDFLQPLERVDNGEAAVPTAGPVLPGAEAGAYTIAHAADAGAGLTTACAAPRGVVPIGLEAKPEPDYGSRSTTTSYGSYGAGGASYALWDDKDTASRGQWPSHFAAARGSGNAGPTSATAAASGSRQDSTPEKKRLVEAAATGSSRGYEGVDDDEEYGKRDGSSSRKDLTIKVNGKASCTDQRPNTPRSKHSATEQRRRSKINDRFQILRELIPHSDQRRDKASFLLEVIEYIRFLQEKVHKHESPHPGWIHNKAKLTPWPKSSQAPANDLLIPSHVVKNDSTPALVFSTRKDESNIPVVPPTPLSTHNPSKTMEITPSFASDLAPTHSLLQPNLFHIGMERDISQQKRLSEPDNMASQDGSLYSRSYSLADCSVSKQTSNEHEQLTVDEGTIRLSTAYSHGLLTTLTQALKSSGIDLSGANISVQINLGKRAVNSRHCAATTTSTTKDLKDPASFNQAIGYSRVRPSNEESSQASKRLKAHG</sequence>
<dbReference type="InterPro" id="IPR011598">
    <property type="entry name" value="bHLH_dom"/>
</dbReference>
<name>A0AAQ3JLU8_9LILI</name>
<dbReference type="GO" id="GO:0003700">
    <property type="term" value="F:DNA-binding transcription factor activity"/>
    <property type="evidence" value="ECO:0007669"/>
    <property type="project" value="InterPro"/>
</dbReference>
<evidence type="ECO:0000256" key="1">
    <source>
        <dbReference type="ARBA" id="ARBA00005510"/>
    </source>
</evidence>
<reference evidence="6 7" key="1">
    <citation type="submission" date="2023-10" db="EMBL/GenBank/DDBJ databases">
        <title>Chromosome-scale genome assembly provides insights into flower coloration mechanisms of Canna indica.</title>
        <authorList>
            <person name="Li C."/>
        </authorList>
    </citation>
    <scope>NUCLEOTIDE SEQUENCE [LARGE SCALE GENOMIC DNA]</scope>
    <source>
        <tissue evidence="6">Flower</tissue>
    </source>
</reference>
<feature type="compositionally biased region" description="Low complexity" evidence="4">
    <location>
        <begin position="147"/>
        <end position="163"/>
    </location>
</feature>
<dbReference type="InterPro" id="IPR044295">
    <property type="entry name" value="BIM1/2/3"/>
</dbReference>
<evidence type="ECO:0000256" key="2">
    <source>
        <dbReference type="ARBA" id="ARBA00023015"/>
    </source>
</evidence>
<keyword evidence="7" id="KW-1185">Reference proteome</keyword>
<dbReference type="CDD" id="cd11453">
    <property type="entry name" value="bHLH_AtBIM_like"/>
    <property type="match status" value="1"/>
</dbReference>
<dbReference type="PANTHER" id="PTHR46412:SF6">
    <property type="entry name" value="TRANSCRIPTION FACTOR BIM2"/>
    <property type="match status" value="1"/>
</dbReference>
<evidence type="ECO:0000313" key="7">
    <source>
        <dbReference type="Proteomes" id="UP001327560"/>
    </source>
</evidence>
<proteinExistence type="inferred from homology"/>
<dbReference type="GO" id="GO:0006351">
    <property type="term" value="P:DNA-templated transcription"/>
    <property type="evidence" value="ECO:0007669"/>
    <property type="project" value="InterPro"/>
</dbReference>
<dbReference type="Proteomes" id="UP001327560">
    <property type="component" value="Chromosome 1"/>
</dbReference>
<dbReference type="EMBL" id="CP136890">
    <property type="protein sequence ID" value="WOK92037.1"/>
    <property type="molecule type" value="Genomic_DNA"/>
</dbReference>
<evidence type="ECO:0000313" key="6">
    <source>
        <dbReference type="EMBL" id="WOK92037.1"/>
    </source>
</evidence>
<dbReference type="AlphaFoldDB" id="A0AAQ3JLU8"/>
<dbReference type="PANTHER" id="PTHR46412">
    <property type="entry name" value="BES1-INTERACTING MYC-LIKE PROTEIN"/>
    <property type="match status" value="1"/>
</dbReference>
<dbReference type="SUPFAM" id="SSF47459">
    <property type="entry name" value="HLH, helix-loop-helix DNA-binding domain"/>
    <property type="match status" value="1"/>
</dbReference>
<dbReference type="InterPro" id="IPR036638">
    <property type="entry name" value="HLH_DNA-bd_sf"/>
</dbReference>
<protein>
    <submittedName>
        <fullName evidence="6">Transcription factor BIM2</fullName>
    </submittedName>
</protein>
<feature type="domain" description="BHLH" evidence="5">
    <location>
        <begin position="224"/>
        <end position="274"/>
    </location>
</feature>
<evidence type="ECO:0000256" key="4">
    <source>
        <dbReference type="SAM" id="MobiDB-lite"/>
    </source>
</evidence>
<accession>A0AAQ3JLU8</accession>
<dbReference type="SMART" id="SM00353">
    <property type="entry name" value="HLH"/>
    <property type="match status" value="1"/>
</dbReference>
<comment type="similarity">
    <text evidence="1">Belongs to the bHLH protein family.</text>
</comment>
<keyword evidence="2" id="KW-0805">Transcription regulation</keyword>
<organism evidence="6 7">
    <name type="scientific">Canna indica</name>
    <name type="common">Indian-shot</name>
    <dbReference type="NCBI Taxonomy" id="4628"/>
    <lineage>
        <taxon>Eukaryota</taxon>
        <taxon>Viridiplantae</taxon>
        <taxon>Streptophyta</taxon>
        <taxon>Embryophyta</taxon>
        <taxon>Tracheophyta</taxon>
        <taxon>Spermatophyta</taxon>
        <taxon>Magnoliopsida</taxon>
        <taxon>Liliopsida</taxon>
        <taxon>Zingiberales</taxon>
        <taxon>Cannaceae</taxon>
        <taxon>Canna</taxon>
    </lineage>
</organism>
<keyword evidence="3" id="KW-0804">Transcription</keyword>
<dbReference type="Pfam" id="PF00010">
    <property type="entry name" value="HLH"/>
    <property type="match status" value="1"/>
</dbReference>
<feature type="region of interest" description="Disordered" evidence="4">
    <location>
        <begin position="140"/>
        <end position="238"/>
    </location>
</feature>
<gene>
    <name evidence="6" type="ORF">Cni_G00728</name>
</gene>
<dbReference type="GO" id="GO:0046983">
    <property type="term" value="F:protein dimerization activity"/>
    <property type="evidence" value="ECO:0007669"/>
    <property type="project" value="InterPro"/>
</dbReference>
<evidence type="ECO:0000256" key="3">
    <source>
        <dbReference type="ARBA" id="ARBA00023163"/>
    </source>
</evidence>
<feature type="region of interest" description="Disordered" evidence="4">
    <location>
        <begin position="498"/>
        <end position="521"/>
    </location>
</feature>
<dbReference type="PROSITE" id="PS50888">
    <property type="entry name" value="BHLH"/>
    <property type="match status" value="1"/>
</dbReference>
<feature type="compositionally biased region" description="Polar residues" evidence="4">
    <location>
        <begin position="215"/>
        <end position="225"/>
    </location>
</feature>